<dbReference type="PANTHER" id="PTHR30345:SF0">
    <property type="entry name" value="DNA DAMAGE-REPAIR_TOLERATION PROTEIN DRT102"/>
    <property type="match status" value="1"/>
</dbReference>
<keyword evidence="3" id="KW-0413">Isomerase</keyword>
<dbReference type="EMBL" id="DVJI01000012">
    <property type="protein sequence ID" value="HIS71061.1"/>
    <property type="molecule type" value="Genomic_DNA"/>
</dbReference>
<dbReference type="Gene3D" id="3.40.1400.10">
    <property type="entry name" value="Sugar-phosphate isomerase, RpiB/LacA/LacB"/>
    <property type="match status" value="1"/>
</dbReference>
<dbReference type="GO" id="GO:0004751">
    <property type="term" value="F:ribose-5-phosphate isomerase activity"/>
    <property type="evidence" value="ECO:0007669"/>
    <property type="project" value="TreeGrafter"/>
</dbReference>
<comment type="caution">
    <text evidence="3">The sequence shown here is derived from an EMBL/GenBank/DDBJ whole genome shotgun (WGS) entry which is preliminary data.</text>
</comment>
<reference evidence="3" key="2">
    <citation type="journal article" date="2021" name="PeerJ">
        <title>Extensive microbial diversity within the chicken gut microbiome revealed by metagenomics and culture.</title>
        <authorList>
            <person name="Gilroy R."/>
            <person name="Ravi A."/>
            <person name="Getino M."/>
            <person name="Pursley I."/>
            <person name="Horton D.L."/>
            <person name="Alikhan N.F."/>
            <person name="Baker D."/>
            <person name="Gharbi K."/>
            <person name="Hall N."/>
            <person name="Watson M."/>
            <person name="Adriaenssens E.M."/>
            <person name="Foster-Nyarko E."/>
            <person name="Jarju S."/>
            <person name="Secka A."/>
            <person name="Antonio M."/>
            <person name="Oren A."/>
            <person name="Chaudhuri R.R."/>
            <person name="La Ragione R."/>
            <person name="Hildebrand F."/>
            <person name="Pallen M.J."/>
        </authorList>
    </citation>
    <scope>NUCLEOTIDE SEQUENCE</scope>
    <source>
        <strain evidence="3">ChiGjej3B3-5194</strain>
    </source>
</reference>
<dbReference type="Pfam" id="PF02502">
    <property type="entry name" value="LacAB_rpiB"/>
    <property type="match status" value="1"/>
</dbReference>
<evidence type="ECO:0000256" key="2">
    <source>
        <dbReference type="PIRSR" id="PIRSR005384-1"/>
    </source>
</evidence>
<dbReference type="InterPro" id="IPR003500">
    <property type="entry name" value="RpiB_LacA_LacB"/>
</dbReference>
<dbReference type="GO" id="GO:0019316">
    <property type="term" value="P:D-allose catabolic process"/>
    <property type="evidence" value="ECO:0007669"/>
    <property type="project" value="TreeGrafter"/>
</dbReference>
<evidence type="ECO:0000256" key="1">
    <source>
        <dbReference type="ARBA" id="ARBA00008754"/>
    </source>
</evidence>
<dbReference type="AlphaFoldDB" id="A0A9D1FGN4"/>
<sequence length="148" mass="16501">MNKTISKVYIAADHRGVGVKLYLIEMLSAIGYTVVNLGTDDVNTPVDFPDIAKTLADTMLSDDKSRGILVCGTGAGMQIAANRYRHLRASRCDRPDQARDDRFHDDINVLTLAADDIDIEVSFLVARAFLESPFDDSERRVRRLKKIS</sequence>
<feature type="active site" description="Proton donor" evidence="2">
    <location>
        <position position="104"/>
    </location>
</feature>
<name>A0A9D1FGN4_9PROT</name>
<reference evidence="3" key="1">
    <citation type="submission" date="2020-10" db="EMBL/GenBank/DDBJ databases">
        <authorList>
            <person name="Gilroy R."/>
        </authorList>
    </citation>
    <scope>NUCLEOTIDE SEQUENCE</scope>
    <source>
        <strain evidence="3">ChiGjej3B3-5194</strain>
    </source>
</reference>
<evidence type="ECO:0000313" key="3">
    <source>
        <dbReference type="EMBL" id="HIS71061.1"/>
    </source>
</evidence>
<dbReference type="Proteomes" id="UP000886742">
    <property type="component" value="Unassembled WGS sequence"/>
</dbReference>
<gene>
    <name evidence="3" type="ORF">IAD02_03710</name>
</gene>
<protein>
    <submittedName>
        <fullName evidence="3">RpiB/LacA/LacB family sugar-phosphate isomerase</fullName>
    </submittedName>
</protein>
<dbReference type="PANTHER" id="PTHR30345">
    <property type="entry name" value="RIBOSE-5-PHOSPHATE ISOMERASE B"/>
    <property type="match status" value="1"/>
</dbReference>
<dbReference type="PIRSF" id="PIRSF005384">
    <property type="entry name" value="RpiB_LacA_B"/>
    <property type="match status" value="1"/>
</dbReference>
<proteinExistence type="inferred from homology"/>
<dbReference type="GO" id="GO:0009052">
    <property type="term" value="P:pentose-phosphate shunt, non-oxidative branch"/>
    <property type="evidence" value="ECO:0007669"/>
    <property type="project" value="TreeGrafter"/>
</dbReference>
<comment type="similarity">
    <text evidence="1">Belongs to the LacAB/RpiB family.</text>
</comment>
<feature type="active site" description="Proton acceptor" evidence="2">
    <location>
        <position position="71"/>
    </location>
</feature>
<accession>A0A9D1FGN4</accession>
<evidence type="ECO:0000313" key="4">
    <source>
        <dbReference type="Proteomes" id="UP000886742"/>
    </source>
</evidence>
<organism evidence="3 4">
    <name type="scientific">Candidatus Enterousia intestinigallinarum</name>
    <dbReference type="NCBI Taxonomy" id="2840790"/>
    <lineage>
        <taxon>Bacteria</taxon>
        <taxon>Pseudomonadati</taxon>
        <taxon>Pseudomonadota</taxon>
        <taxon>Alphaproteobacteria</taxon>
        <taxon>Candidatus Enterousia</taxon>
    </lineage>
</organism>
<dbReference type="SUPFAM" id="SSF89623">
    <property type="entry name" value="Ribose/Galactose isomerase RpiB/AlsB"/>
    <property type="match status" value="1"/>
</dbReference>
<dbReference type="NCBIfam" id="TIGR00689">
    <property type="entry name" value="rpiB_lacA_lacB"/>
    <property type="match status" value="1"/>
</dbReference>
<dbReference type="InterPro" id="IPR036569">
    <property type="entry name" value="RpiB_LacA_LacB_sf"/>
</dbReference>